<evidence type="ECO:0000256" key="1">
    <source>
        <dbReference type="SAM" id="MobiDB-lite"/>
    </source>
</evidence>
<sequence>MFAVKPIDYNYGMPSLQQSTLVKHHGDSSTSLIASDSSNEFAASESPLETEGDLVMDSEVSTDNGKESAYPEGPEIDFSQEEDFQALSEYVEDVKLEYSESLADNFALKTPVDGSMSAVLAKTGEEFAATAHFPTSMHPTLNQDDADLSSVMFLKDATSLSLVESLSLLPMISSGTDETTYINTHSLTSASSWSTPSNMRSDDALVSGSEHGEMQSMEGNMDCTSSFLEDSTVYDLPHVEMAAELAILPSEAEMAAELAILPSEDEMAVELEISSAETERIVLTSATEDSTDLKQTRGGSNADWVSPANPPATLAPGSENVSRVALPTLKAKDSTCRGKPPRGPPAQRGASYKRKAAGNISVGEMHGEYSEKKLSARVKDGDTRPKTKDYAFSVLVSSSGKKESTSPLMDETVFDDEEKPKKFRRSDSSNGTDGSALGLFSATSAVSLETVPFPLLVQLMVLALRDVYDVCTSNYSASVPYSLTDLQYRFHWREILKARSTEELWDYCSIFGPALKEHAALLAVHPEKLVRIVAQLEFLMTERLNVYTAAKRDNLLVCVDTPSTNTFSSKSNVHPAITPLLNGSSNTTKCLTKSFSFDICGNKAPFVAWQGMPSPPGKTGPLASEFNETMNNEVLLAKCLGLNDFSSISLPSEGSQKNARSLSWKVKKSKSGSSIITQEELTARSAGTEVKESKPSAANDADSHISTTQANGLLRSRTVVSSVPSFGLKKMEERYDSSLVQAPPPPGDSIPQRVQNRNEGKWRDGQLDDSWAYAFPLIHKIRCLAMKNINIRWARERTAVGGSWVVGKGRGYCWRCSPKDPTPESVRETFHKALLERNKSFGPLKDIENATIDAFALVSAPLGEALELRADGLKKAADAMLEIHRGRVSRDPTFYVEWDLYACSFMLRLNRKGETLVKYFKTAYGDALGVLEALDAMKEWVDSGAV</sequence>
<feature type="region of interest" description="Disordered" evidence="1">
    <location>
        <begin position="286"/>
        <end position="364"/>
    </location>
</feature>
<evidence type="ECO:0000313" key="2">
    <source>
        <dbReference type="EMBL" id="KAF8821743.1"/>
    </source>
</evidence>
<accession>A0ABQ7JCL7</accession>
<feature type="compositionally biased region" description="Low complexity" evidence="1">
    <location>
        <begin position="28"/>
        <end position="38"/>
    </location>
</feature>
<proteinExistence type="predicted"/>
<gene>
    <name evidence="2" type="ORF">IE077_001642</name>
</gene>
<feature type="region of interest" description="Disordered" evidence="1">
    <location>
        <begin position="682"/>
        <end position="703"/>
    </location>
</feature>
<name>A0ABQ7JCL7_9APIC</name>
<feature type="region of interest" description="Disordered" evidence="1">
    <location>
        <begin position="401"/>
        <end position="432"/>
    </location>
</feature>
<comment type="caution">
    <text evidence="2">The sequence shown here is derived from an EMBL/GenBank/DDBJ whole genome shotgun (WGS) entry which is preliminary data.</text>
</comment>
<feature type="region of interest" description="Disordered" evidence="1">
    <location>
        <begin position="27"/>
        <end position="74"/>
    </location>
</feature>
<evidence type="ECO:0000313" key="3">
    <source>
        <dbReference type="Proteomes" id="UP000823046"/>
    </source>
</evidence>
<reference evidence="2 3" key="1">
    <citation type="journal article" date="2020" name="bioRxiv">
        <title>Metabolic contributions of an alphaproteobacterial endosymbiont in the apicomplexan Cardiosporidium cionae.</title>
        <authorList>
            <person name="Hunter E.S."/>
            <person name="Paight C.J."/>
            <person name="Lane C.E."/>
        </authorList>
    </citation>
    <scope>NUCLEOTIDE SEQUENCE [LARGE SCALE GENOMIC DNA]</scope>
    <source>
        <strain evidence="2">ESH_2018</strain>
    </source>
</reference>
<dbReference type="Proteomes" id="UP000823046">
    <property type="component" value="Unassembled WGS sequence"/>
</dbReference>
<keyword evidence="3" id="KW-1185">Reference proteome</keyword>
<dbReference type="EMBL" id="JADAQX010000134">
    <property type="protein sequence ID" value="KAF8821743.1"/>
    <property type="molecule type" value="Genomic_DNA"/>
</dbReference>
<protein>
    <submittedName>
        <fullName evidence="2">Uncharacterized protein</fullName>
    </submittedName>
</protein>
<organism evidence="2 3">
    <name type="scientific">Cardiosporidium cionae</name>
    <dbReference type="NCBI Taxonomy" id="476202"/>
    <lineage>
        <taxon>Eukaryota</taxon>
        <taxon>Sar</taxon>
        <taxon>Alveolata</taxon>
        <taxon>Apicomplexa</taxon>
        <taxon>Aconoidasida</taxon>
        <taxon>Nephromycida</taxon>
        <taxon>Cardiosporidium</taxon>
    </lineage>
</organism>